<dbReference type="PRINTS" id="PR00534">
    <property type="entry name" value="MCRFAMILY"/>
</dbReference>
<evidence type="ECO:0000259" key="13">
    <source>
        <dbReference type="PROSITE" id="PS50262"/>
    </source>
</evidence>
<evidence type="ECO:0000256" key="11">
    <source>
        <dbReference type="SAM" id="MobiDB-lite"/>
    </source>
</evidence>
<dbReference type="FunFam" id="1.20.1070.10:FF:000077">
    <property type="entry name" value="Melanocortin receptor 4"/>
    <property type="match status" value="1"/>
</dbReference>
<keyword evidence="6 12" id="KW-0472">Membrane</keyword>
<dbReference type="InterPro" id="IPR017452">
    <property type="entry name" value="GPCR_Rhodpsn_7TM"/>
</dbReference>
<dbReference type="Pfam" id="PF00001">
    <property type="entry name" value="7tm_1"/>
    <property type="match status" value="1"/>
</dbReference>
<dbReference type="PRINTS" id="PR00535">
    <property type="entry name" value="MELNOCORTINR"/>
</dbReference>
<evidence type="ECO:0000256" key="8">
    <source>
        <dbReference type="ARBA" id="ARBA00023180"/>
    </source>
</evidence>
<evidence type="ECO:0000313" key="15">
    <source>
        <dbReference type="Proteomes" id="UP001239994"/>
    </source>
</evidence>
<feature type="transmembrane region" description="Helical" evidence="12">
    <location>
        <begin position="300"/>
        <end position="317"/>
    </location>
</feature>
<gene>
    <name evidence="14" type="ORF">P4O66_004696</name>
</gene>
<evidence type="ECO:0000256" key="10">
    <source>
        <dbReference type="RuleBase" id="RU000688"/>
    </source>
</evidence>
<keyword evidence="15" id="KW-1185">Reference proteome</keyword>
<dbReference type="SMART" id="SM01381">
    <property type="entry name" value="7TM_GPCR_Srsx"/>
    <property type="match status" value="1"/>
</dbReference>
<dbReference type="InterPro" id="IPR000276">
    <property type="entry name" value="GPCR_Rhodpsn"/>
</dbReference>
<dbReference type="AlphaFoldDB" id="A0AAD8ZLM3"/>
<evidence type="ECO:0000256" key="12">
    <source>
        <dbReference type="SAM" id="Phobius"/>
    </source>
</evidence>
<proteinExistence type="inferred from homology"/>
<dbReference type="InterPro" id="IPR001908">
    <property type="entry name" value="MC3-5R"/>
</dbReference>
<keyword evidence="2" id="KW-1003">Cell membrane</keyword>
<keyword evidence="5 10" id="KW-0297">G-protein coupled receptor</keyword>
<dbReference type="PRINTS" id="PR00237">
    <property type="entry name" value="GPCRRHODOPSN"/>
</dbReference>
<dbReference type="CDD" id="cd15352">
    <property type="entry name" value="7tmA_MC3R"/>
    <property type="match status" value="1"/>
</dbReference>
<comment type="similarity">
    <text evidence="10">Belongs to the G-protein coupled receptor 1 family.</text>
</comment>
<organism evidence="14 15">
    <name type="scientific">Electrophorus voltai</name>
    <dbReference type="NCBI Taxonomy" id="2609070"/>
    <lineage>
        <taxon>Eukaryota</taxon>
        <taxon>Metazoa</taxon>
        <taxon>Chordata</taxon>
        <taxon>Craniata</taxon>
        <taxon>Vertebrata</taxon>
        <taxon>Euteleostomi</taxon>
        <taxon>Actinopterygii</taxon>
        <taxon>Neopterygii</taxon>
        <taxon>Teleostei</taxon>
        <taxon>Ostariophysi</taxon>
        <taxon>Gymnotiformes</taxon>
        <taxon>Gymnotoidei</taxon>
        <taxon>Gymnotidae</taxon>
        <taxon>Electrophorus</taxon>
    </lineage>
</organism>
<dbReference type="InterPro" id="IPR001671">
    <property type="entry name" value="Melcrt_ACTH_rcpt"/>
</dbReference>
<dbReference type="Gene3D" id="1.20.1070.10">
    <property type="entry name" value="Rhodopsin 7-helix transmembrane proteins"/>
    <property type="match status" value="1"/>
</dbReference>
<evidence type="ECO:0000256" key="4">
    <source>
        <dbReference type="ARBA" id="ARBA00022989"/>
    </source>
</evidence>
<keyword evidence="9 10" id="KW-0807">Transducer</keyword>
<feature type="transmembrane region" description="Helical" evidence="12">
    <location>
        <begin position="199"/>
        <end position="224"/>
    </location>
</feature>
<accession>A0AAD8ZLM3</accession>
<evidence type="ECO:0000313" key="14">
    <source>
        <dbReference type="EMBL" id="KAK1800934.1"/>
    </source>
</evidence>
<feature type="transmembrane region" description="Helical" evidence="12">
    <location>
        <begin position="132"/>
        <end position="152"/>
    </location>
</feature>
<feature type="transmembrane region" description="Helical" evidence="12">
    <location>
        <begin position="56"/>
        <end position="75"/>
    </location>
</feature>
<evidence type="ECO:0000256" key="5">
    <source>
        <dbReference type="ARBA" id="ARBA00023040"/>
    </source>
</evidence>
<feature type="transmembrane region" description="Helical" evidence="12">
    <location>
        <begin position="257"/>
        <end position="280"/>
    </location>
</feature>
<feature type="domain" description="G-protein coupled receptors family 1 profile" evidence="13">
    <location>
        <begin position="67"/>
        <end position="315"/>
    </location>
</feature>
<name>A0AAD8ZLM3_9TELE</name>
<protein>
    <recommendedName>
        <fullName evidence="13">G-protein coupled receptors family 1 profile domain-containing protein</fullName>
    </recommendedName>
</protein>
<dbReference type="GO" id="GO:0005886">
    <property type="term" value="C:plasma membrane"/>
    <property type="evidence" value="ECO:0007669"/>
    <property type="project" value="UniProtKB-SubCell"/>
</dbReference>
<dbReference type="PANTHER" id="PTHR22750">
    <property type="entry name" value="G-PROTEIN COUPLED RECEPTOR"/>
    <property type="match status" value="1"/>
</dbReference>
<reference evidence="14" key="1">
    <citation type="submission" date="2023-03" db="EMBL/GenBank/DDBJ databases">
        <title>Electrophorus voltai genome.</title>
        <authorList>
            <person name="Bian C."/>
        </authorList>
    </citation>
    <scope>NUCLEOTIDE SEQUENCE</scope>
    <source>
        <strain evidence="14">CB-2022</strain>
        <tissue evidence="14">Muscle</tissue>
    </source>
</reference>
<evidence type="ECO:0000256" key="3">
    <source>
        <dbReference type="ARBA" id="ARBA00022692"/>
    </source>
</evidence>
<dbReference type="EMBL" id="JAROKS010000009">
    <property type="protein sequence ID" value="KAK1800934.1"/>
    <property type="molecule type" value="Genomic_DNA"/>
</dbReference>
<dbReference type="PROSITE" id="PS00237">
    <property type="entry name" value="G_PROTEIN_RECEP_F1_1"/>
    <property type="match status" value="1"/>
</dbReference>
<feature type="transmembrane region" description="Helical" evidence="12">
    <location>
        <begin position="87"/>
        <end position="112"/>
    </location>
</feature>
<evidence type="ECO:0000256" key="1">
    <source>
        <dbReference type="ARBA" id="ARBA00004651"/>
    </source>
</evidence>
<evidence type="ECO:0000256" key="9">
    <source>
        <dbReference type="ARBA" id="ARBA00023224"/>
    </source>
</evidence>
<dbReference type="Proteomes" id="UP001239994">
    <property type="component" value="Unassembled WGS sequence"/>
</dbReference>
<evidence type="ECO:0000256" key="7">
    <source>
        <dbReference type="ARBA" id="ARBA00023170"/>
    </source>
</evidence>
<feature type="transmembrane region" description="Helical" evidence="12">
    <location>
        <begin position="173"/>
        <end position="193"/>
    </location>
</feature>
<keyword evidence="4 12" id="KW-1133">Transmembrane helix</keyword>
<dbReference type="GO" id="GO:0004977">
    <property type="term" value="F:melanocortin receptor activity"/>
    <property type="evidence" value="ECO:0007669"/>
    <property type="project" value="InterPro"/>
</dbReference>
<feature type="region of interest" description="Disordered" evidence="11">
    <location>
        <begin position="1"/>
        <end position="36"/>
    </location>
</feature>
<dbReference type="SUPFAM" id="SSF81321">
    <property type="entry name" value="Family A G protein-coupled receptor-like"/>
    <property type="match status" value="1"/>
</dbReference>
<dbReference type="PROSITE" id="PS50262">
    <property type="entry name" value="G_PROTEIN_RECEP_F1_2"/>
    <property type="match status" value="1"/>
</dbReference>
<comment type="caution">
    <text evidence="14">The sequence shown here is derived from an EMBL/GenBank/DDBJ whole genome shotgun (WGS) entry which is preliminary data.</text>
</comment>
<sequence>MNGSYHHVPRQSDSAQLSLMEPEPRNGSAPLWSSNSSTSSSPLGALCQQVQIHAEVFLTLGIISLLENILVISAVAKNKNLHSPMYFFLCSLAAADMLVSVSNSLETIVIAVLRSKLLQLSDHFVRLMDNTFDSMICISLVASICNLLAIAIDRYVTIFYALRYHSIVTVRRALNAIGTIWLMCIICGIVFIVYSESKTVIVCLITMFFTMLVLMATLYVHMFLLARLHVQRIAALPPAVVTVDNQAPRHHTCMKGAVTITILLGVFVCCWAPFFLHLILLVACPQHPFCLCYMSHFTTYLALIMCNSVIDPLIYAFRSLEMRKTFKEILFCFAMGCQVLLCEREQETDTERQRERHQEGEKERQSVVPLVWHALWHCEKTEAILNASIPLNLPEDGIQTPPDCWSSSPLLNHPVWLPVTSCGHPASLPASWGHLHLPMFLISYSWAYQHYTFGPCVYHWVCPPAHDHFCPHVYFSFPSAHCPVPTHPAPYPVSCHFSVSCSHPDPAFTLVPIHAYASASVPAIFFVPDPVRE</sequence>
<evidence type="ECO:0000256" key="6">
    <source>
        <dbReference type="ARBA" id="ARBA00023136"/>
    </source>
</evidence>
<keyword evidence="8" id="KW-0325">Glycoprotein</keyword>
<keyword evidence="3 10" id="KW-0812">Transmembrane</keyword>
<evidence type="ECO:0000256" key="2">
    <source>
        <dbReference type="ARBA" id="ARBA00022475"/>
    </source>
</evidence>
<keyword evidence="7 10" id="KW-0675">Receptor</keyword>
<comment type="subcellular location">
    <subcellularLocation>
        <location evidence="1">Cell membrane</location>
        <topology evidence="1">Multi-pass membrane protein</topology>
    </subcellularLocation>
</comment>